<reference evidence="2 3" key="1">
    <citation type="submission" date="2009-11" db="EMBL/GenBank/DDBJ databases">
        <authorList>
            <person name="Weinstock G."/>
            <person name="Sodergren E."/>
            <person name="Clifton S."/>
            <person name="Fulton L."/>
            <person name="Fulton B."/>
            <person name="Courtney L."/>
            <person name="Fronick C."/>
            <person name="Harrison M."/>
            <person name="Strong C."/>
            <person name="Farmer C."/>
            <person name="Delahaunty K."/>
            <person name="Markovic C."/>
            <person name="Hall O."/>
            <person name="Minx P."/>
            <person name="Tomlinson C."/>
            <person name="Mitreva M."/>
            <person name="Nelson J."/>
            <person name="Hou S."/>
            <person name="Wollam A."/>
            <person name="Pepin K.H."/>
            <person name="Johnson M."/>
            <person name="Bhonagiri V."/>
            <person name="Nash W.E."/>
            <person name="Warren W."/>
            <person name="Chinwalla A."/>
            <person name="Mardis E.R."/>
            <person name="Wilson R.K."/>
        </authorList>
    </citation>
    <scope>NUCLEOTIDE SEQUENCE [LARGE SCALE GENOMIC DNA]</scope>
    <source>
        <strain evidence="2 3">F0302</strain>
    </source>
</reference>
<evidence type="ECO:0000313" key="3">
    <source>
        <dbReference type="Proteomes" id="UP000004079"/>
    </source>
</evidence>
<name>D1QMI9_9BACT</name>
<dbReference type="Proteomes" id="UP000004079">
    <property type="component" value="Unassembled WGS sequence"/>
</dbReference>
<organism evidence="2 3">
    <name type="scientific">Segatella oris F0302</name>
    <dbReference type="NCBI Taxonomy" id="649760"/>
    <lineage>
        <taxon>Bacteria</taxon>
        <taxon>Pseudomonadati</taxon>
        <taxon>Bacteroidota</taxon>
        <taxon>Bacteroidia</taxon>
        <taxon>Bacteroidales</taxon>
        <taxon>Prevotellaceae</taxon>
        <taxon>Segatella</taxon>
    </lineage>
</organism>
<protein>
    <submittedName>
        <fullName evidence="2">Uncharacterized protein</fullName>
    </submittedName>
</protein>
<comment type="caution">
    <text evidence="2">The sequence shown here is derived from an EMBL/GenBank/DDBJ whole genome shotgun (WGS) entry which is preliminary data.</text>
</comment>
<dbReference type="HOGENOM" id="CLU_3255873_0_0_10"/>
<dbReference type="STRING" id="649760.HMPREF0971_00222"/>
<evidence type="ECO:0000256" key="1">
    <source>
        <dbReference type="SAM" id="Phobius"/>
    </source>
</evidence>
<keyword evidence="1" id="KW-1133">Transmembrane helix</keyword>
<sequence length="42" mass="4736">MQISSILFYSFSLCSIIFITIILLPLSTVTLKKRSYSALLLP</sequence>
<gene>
    <name evidence="2" type="ORF">HMPREF0971_00222</name>
</gene>
<evidence type="ECO:0000313" key="2">
    <source>
        <dbReference type="EMBL" id="EFB33459.1"/>
    </source>
</evidence>
<keyword evidence="1" id="KW-0812">Transmembrane</keyword>
<dbReference type="EMBL" id="ACUZ02000003">
    <property type="protein sequence ID" value="EFB33459.1"/>
    <property type="molecule type" value="Genomic_DNA"/>
</dbReference>
<feature type="transmembrane region" description="Helical" evidence="1">
    <location>
        <begin position="6"/>
        <end position="26"/>
    </location>
</feature>
<proteinExistence type="predicted"/>
<keyword evidence="1" id="KW-0472">Membrane</keyword>
<dbReference type="AlphaFoldDB" id="D1QMI9"/>
<accession>D1QMI9</accession>